<evidence type="ECO:0000313" key="1">
    <source>
        <dbReference type="EMBL" id="MCG7508742.1"/>
    </source>
</evidence>
<keyword evidence="2" id="KW-1185">Reference proteome</keyword>
<gene>
    <name evidence="1" type="ORF">L4923_27270</name>
</gene>
<dbReference type="Pfam" id="PF14026">
    <property type="entry name" value="SCO4226-like"/>
    <property type="match status" value="1"/>
</dbReference>
<comment type="caution">
    <text evidence="1">The sequence shown here is derived from an EMBL/GenBank/DDBJ whole genome shotgun (WGS) entry which is preliminary data.</text>
</comment>
<name>A0ABS9QMW5_9HYPH</name>
<accession>A0ABS9QMW5</accession>
<reference evidence="1 2" key="1">
    <citation type="submission" date="2022-02" db="EMBL/GenBank/DDBJ databases">
        <title>Draft genome sequence of Mezorhizobium retamae strain IRAMC:0171 isolated from Retama raetam nodules.</title>
        <authorList>
            <person name="Bengaied R."/>
            <person name="Sbissi I."/>
            <person name="Huber K."/>
            <person name="Ghodbane F."/>
            <person name="Nouioui I."/>
            <person name="Tarhouni M."/>
            <person name="Gtari M."/>
        </authorList>
    </citation>
    <scope>NUCLEOTIDE SEQUENCE [LARGE SCALE GENOMIC DNA]</scope>
    <source>
        <strain evidence="1 2">IRAMC:0171</strain>
    </source>
</reference>
<dbReference type="EMBL" id="JAKREW010000052">
    <property type="protein sequence ID" value="MCG7508742.1"/>
    <property type="molecule type" value="Genomic_DNA"/>
</dbReference>
<dbReference type="Proteomes" id="UP001201701">
    <property type="component" value="Unassembled WGS sequence"/>
</dbReference>
<sequence>MNRYLIERDMPGVAGMSDAEFCQAARKSNEVLAEMAARAQWVNSFVTDDCIVCVYLAEDEEAVREHARLSGFPADRVMPVRRMIDPTTANI</sequence>
<evidence type="ECO:0000313" key="2">
    <source>
        <dbReference type="Proteomes" id="UP001201701"/>
    </source>
</evidence>
<dbReference type="InterPro" id="IPR025336">
    <property type="entry name" value="SCO4226-like"/>
</dbReference>
<dbReference type="RefSeq" id="WP_239370250.1">
    <property type="nucleotide sequence ID" value="NZ_JAKREW010000052.1"/>
</dbReference>
<proteinExistence type="predicted"/>
<protein>
    <submittedName>
        <fullName evidence="1">DUF4242 domain-containing protein</fullName>
    </submittedName>
</protein>
<organism evidence="1 2">
    <name type="scientific">Mesorhizobium retamae</name>
    <dbReference type="NCBI Taxonomy" id="2912854"/>
    <lineage>
        <taxon>Bacteria</taxon>
        <taxon>Pseudomonadati</taxon>
        <taxon>Pseudomonadota</taxon>
        <taxon>Alphaproteobacteria</taxon>
        <taxon>Hyphomicrobiales</taxon>
        <taxon>Phyllobacteriaceae</taxon>
        <taxon>Mesorhizobium</taxon>
    </lineage>
</organism>